<gene>
    <name evidence="1" type="ORF">BC777_3338</name>
</gene>
<sequence>MTRLTVILGALLVSACTPMTPERAADICEERAQAAQGPDVGVAVGANSNTGPFASAGISISLDALRGRDPVAVYDSCVLDLTGEAPIRPARLRAI</sequence>
<dbReference type="PROSITE" id="PS51257">
    <property type="entry name" value="PROKAR_LIPOPROTEIN"/>
    <property type="match status" value="1"/>
</dbReference>
<organism evidence="1 2">
    <name type="scientific">Yoonia maricola</name>
    <dbReference type="NCBI Taxonomy" id="420999"/>
    <lineage>
        <taxon>Bacteria</taxon>
        <taxon>Pseudomonadati</taxon>
        <taxon>Pseudomonadota</taxon>
        <taxon>Alphaproteobacteria</taxon>
        <taxon>Rhodobacterales</taxon>
        <taxon>Paracoccaceae</taxon>
        <taxon>Yoonia</taxon>
    </lineage>
</organism>
<accession>A0A2M8W334</accession>
<evidence type="ECO:0000313" key="1">
    <source>
        <dbReference type="EMBL" id="PJI85337.1"/>
    </source>
</evidence>
<dbReference type="RefSeq" id="WP_100369263.1">
    <property type="nucleotide sequence ID" value="NZ_PGTY01000003.1"/>
</dbReference>
<dbReference type="AlphaFoldDB" id="A0A2M8W334"/>
<protein>
    <recommendedName>
        <fullName evidence="3">Lipoprotein</fullName>
    </recommendedName>
</protein>
<comment type="caution">
    <text evidence="1">The sequence shown here is derived from an EMBL/GenBank/DDBJ whole genome shotgun (WGS) entry which is preliminary data.</text>
</comment>
<evidence type="ECO:0008006" key="3">
    <source>
        <dbReference type="Google" id="ProtNLM"/>
    </source>
</evidence>
<proteinExistence type="predicted"/>
<name>A0A2M8W334_9RHOB</name>
<dbReference type="OrthoDB" id="7691501at2"/>
<dbReference type="Proteomes" id="UP000228531">
    <property type="component" value="Unassembled WGS sequence"/>
</dbReference>
<keyword evidence="2" id="KW-1185">Reference proteome</keyword>
<dbReference type="EMBL" id="PGTY01000003">
    <property type="protein sequence ID" value="PJI85337.1"/>
    <property type="molecule type" value="Genomic_DNA"/>
</dbReference>
<reference evidence="1 2" key="1">
    <citation type="submission" date="2017-11" db="EMBL/GenBank/DDBJ databases">
        <title>Genomic Encyclopedia of Archaeal and Bacterial Type Strains, Phase II (KMG-II): From Individual Species to Whole Genera.</title>
        <authorList>
            <person name="Goeker M."/>
        </authorList>
    </citation>
    <scope>NUCLEOTIDE SEQUENCE [LARGE SCALE GENOMIC DNA]</scope>
    <source>
        <strain evidence="1 2">DSM 29128</strain>
    </source>
</reference>
<evidence type="ECO:0000313" key="2">
    <source>
        <dbReference type="Proteomes" id="UP000228531"/>
    </source>
</evidence>